<evidence type="ECO:0000313" key="1">
    <source>
        <dbReference type="EMBL" id="ASO20980.1"/>
    </source>
</evidence>
<dbReference type="AlphaFoldDB" id="A0A221W502"/>
<gene>
    <name evidence="1" type="ORF">AHOG_16770</name>
</gene>
<proteinExistence type="predicted"/>
<organism evidence="1 2">
    <name type="scientific">Actinoalloteichus hoggarensis</name>
    <dbReference type="NCBI Taxonomy" id="1470176"/>
    <lineage>
        <taxon>Bacteria</taxon>
        <taxon>Bacillati</taxon>
        <taxon>Actinomycetota</taxon>
        <taxon>Actinomycetes</taxon>
        <taxon>Pseudonocardiales</taxon>
        <taxon>Pseudonocardiaceae</taxon>
        <taxon>Actinoalloteichus</taxon>
    </lineage>
</organism>
<sequence length="86" mass="9254">MGAGWQGDGSYRFLVRRTAVNRTVVVELGDSVSGRRRLRRVRLEDESGAGWGDRKSAGSFGDLDPATAAEVLTELTELTGVDEATV</sequence>
<name>A0A221W502_9PSEU</name>
<keyword evidence="2" id="KW-1185">Reference proteome</keyword>
<protein>
    <submittedName>
        <fullName evidence="1">Uncharacterized protein</fullName>
    </submittedName>
</protein>
<dbReference type="EMBL" id="CP022521">
    <property type="protein sequence ID" value="ASO20980.1"/>
    <property type="molecule type" value="Genomic_DNA"/>
</dbReference>
<dbReference type="Proteomes" id="UP000204221">
    <property type="component" value="Chromosome"/>
</dbReference>
<dbReference type="KEGG" id="ahg:AHOG_16770"/>
<evidence type="ECO:0000313" key="2">
    <source>
        <dbReference type="Proteomes" id="UP000204221"/>
    </source>
</evidence>
<reference evidence="1 2" key="1">
    <citation type="submission" date="2017-07" db="EMBL/GenBank/DDBJ databases">
        <title>Complete genome sequence of Actinoalloteichus hoggarensis DSM 45943, type strain of Actinoalloteichus hoggarensis.</title>
        <authorList>
            <person name="Ruckert C."/>
            <person name="Nouioui I."/>
            <person name="Willmese J."/>
            <person name="van Wezel G."/>
            <person name="Klenk H.-P."/>
            <person name="Kalinowski J."/>
            <person name="Zotchev S.B."/>
        </authorList>
    </citation>
    <scope>NUCLEOTIDE SEQUENCE [LARGE SCALE GENOMIC DNA]</scope>
    <source>
        <strain evidence="1 2">DSM 45943</strain>
    </source>
</reference>
<accession>A0A221W502</accession>